<dbReference type="EMBL" id="CP051774">
    <property type="protein sequence ID" value="QJE96891.1"/>
    <property type="molecule type" value="Genomic_DNA"/>
</dbReference>
<dbReference type="InterPro" id="IPR036116">
    <property type="entry name" value="FN3_sf"/>
</dbReference>
<dbReference type="Pfam" id="PF03644">
    <property type="entry name" value="Glyco_hydro_85"/>
    <property type="match status" value="1"/>
</dbReference>
<dbReference type="PROSITE" id="PS50853">
    <property type="entry name" value="FN3"/>
    <property type="match status" value="2"/>
</dbReference>
<dbReference type="InterPro" id="IPR005201">
    <property type="entry name" value="TIM_ENGase"/>
</dbReference>
<evidence type="ECO:0000259" key="2">
    <source>
        <dbReference type="PROSITE" id="PS50853"/>
    </source>
</evidence>
<dbReference type="PANTHER" id="PTHR13246:SF1">
    <property type="entry name" value="CYTOSOLIC ENDO-BETA-N-ACETYLGLUCOSAMINIDASE"/>
    <property type="match status" value="1"/>
</dbReference>
<dbReference type="Pfam" id="PF00041">
    <property type="entry name" value="fn3"/>
    <property type="match status" value="2"/>
</dbReference>
<dbReference type="Proteomes" id="UP000501812">
    <property type="component" value="Chromosome"/>
</dbReference>
<dbReference type="InterPro" id="IPR013783">
    <property type="entry name" value="Ig-like_fold"/>
</dbReference>
<dbReference type="Gene3D" id="2.60.120.260">
    <property type="entry name" value="Galactose-binding domain-like"/>
    <property type="match status" value="3"/>
</dbReference>
<dbReference type="KEGG" id="luo:HHL09_14220"/>
<dbReference type="SUPFAM" id="SSF49785">
    <property type="entry name" value="Galactose-binding domain-like"/>
    <property type="match status" value="2"/>
</dbReference>
<dbReference type="PANTHER" id="PTHR13246">
    <property type="entry name" value="ENDO BETA N-ACETYLGLUCOSAMINIDASE"/>
    <property type="match status" value="1"/>
</dbReference>
<proteinExistence type="predicted"/>
<gene>
    <name evidence="3" type="ORF">HHL09_14220</name>
</gene>
<dbReference type="GO" id="GO:0033925">
    <property type="term" value="F:mannosyl-glycoprotein endo-beta-N-acetylglucosaminidase activity"/>
    <property type="evidence" value="ECO:0007669"/>
    <property type="project" value="InterPro"/>
</dbReference>
<dbReference type="InterPro" id="IPR032979">
    <property type="entry name" value="ENGase"/>
</dbReference>
<dbReference type="Gene3D" id="2.60.40.10">
    <property type="entry name" value="Immunoglobulins"/>
    <property type="match status" value="3"/>
</dbReference>
<dbReference type="Pfam" id="PF21910">
    <property type="entry name" value="GH85_C"/>
    <property type="match status" value="1"/>
</dbReference>
<dbReference type="InterPro" id="IPR003961">
    <property type="entry name" value="FN3_dom"/>
</dbReference>
<reference evidence="3 4" key="1">
    <citation type="submission" date="2020-04" db="EMBL/GenBank/DDBJ databases">
        <title>Luteolibacter sp. G-1-1-1 isolated from soil.</title>
        <authorList>
            <person name="Dahal R.H."/>
        </authorList>
    </citation>
    <scope>NUCLEOTIDE SEQUENCE [LARGE SCALE GENOMIC DNA]</scope>
    <source>
        <strain evidence="3 4">G-1-1-1</strain>
    </source>
</reference>
<dbReference type="InterPro" id="IPR054110">
    <property type="entry name" value="EndoD-like_D2"/>
</dbReference>
<dbReference type="SMART" id="SM00060">
    <property type="entry name" value="FN3"/>
    <property type="match status" value="2"/>
</dbReference>
<sequence>MPQSNRWHPNEILTWSPATDPNAPYNRGTVPLASRFTAPTAAENAALNALWNVNPHARPGEARVQAVTTFNTIPAGAPNGWRTTRLYAPSIWQYTDNMVFWGSSDRDNRVIMCPTAHMIDAAHRNGVRIYGKIFYGWNGSPDNASLQRVRDLLQKSGSTFPVADKLVEAAKYFGFDGWFINQENYQTNGTDAQNMRDFMVYFRTRAAAQGAPHLRITWYDAMAENGSRSFQNALTDQNDGYLKSGAVVTNTGTTLAAHEMFLNFWWYYNSSNLSNSRTLAQSRGINPYDLYAGIWTENYRTLGKTPDPNSQGNLDITWPYLFPEGQPHHTSVALFGAETPYVKSSSPETMVVQDQLYWSGPNSDPSSTTPVAGSPTPNWYGMAHYIPANSPLTTLPFVTNFNVGQGNFYKINGSTVMTGPWTNLGVQDVLPTWRWLVTSAGAKSITPSLDFAESYYGGSSLKVSGSLAANVPQEVKLYQARLPIAADTSLKMVYKPGAVNNARVQVGYAFEDSPGVMNYTTAATAASTNWSTLNVSLGAHAGKKIALITLRFSSTSAIDTYAANIGRLQVSNGSVVAPAAPAGLTLEGKSRNPDEALSTMLKLKWTASASPVLYYNVYHRKNLTASSPRVWLGATPNNYYFAQDVRRFGSETNGYIEIEAVGPDHGVSPVATTSQPTFAFESFPNLHRPFIASYPVASPLTVIGSGDLTSAARAFDNNVSTFAEPGGASGAWVGLDLGAGNAKQVVAIQFVPRTNQSGRMTNGVFQGSNTADFSSGVVELAKVNWVPPQGVTTTLMVNNATAFRYLRYLSPNDGYANVAEIRFFGPGNPLPPEKSMALQATNAGTTATLTWQPALGGVTHAYDVKRGSVNGGSYTVVAADIAATSFLDSGLTTGATYYYVVVARNDAGQSGDSDRLILNPTAGSRLNGSVIGTDGSWNNQGDTKARVFDGSLTTFFDAPNADGAWAGMDLGTPRKITAIRYSPRNGATNWPERMVGGIFQAADNLAFNNPVTLFTVPVTPTYNVFTTVAVANQGLYRYVRYLSPNGGHCNVSEIQFHGVTLPAAPSGLAVNSPGATATITWNALSTAQRYRLKRSTTSGSGYQVVGDNLATTSFQDGGLDPQQSYYYVVSAVNEAGEGVNSAEVARHDAFGSWIVSSGGNPGSPEAGFGADLDGDGIPNGVEYMLPAGARVQGGAVLPGIVAVIRDDATVTVKLWFSMDLTAWSELPFTDAADQGGVPGGFRRVERLAAPAAGETAGYYRFEFSK</sequence>
<accession>A0A858RJZ2</accession>
<feature type="region of interest" description="Disordered" evidence="1">
    <location>
        <begin position="1"/>
        <end position="20"/>
    </location>
</feature>
<name>A0A858RJZ2_9BACT</name>
<dbReference type="AlphaFoldDB" id="A0A858RJZ2"/>
<dbReference type="GO" id="GO:0005829">
    <property type="term" value="C:cytosol"/>
    <property type="evidence" value="ECO:0007669"/>
    <property type="project" value="UniProtKB-SubCell"/>
</dbReference>
<organism evidence="3 4">
    <name type="scientific">Luteolibacter luteus</name>
    <dbReference type="NCBI Taxonomy" id="2728835"/>
    <lineage>
        <taxon>Bacteria</taxon>
        <taxon>Pseudomonadati</taxon>
        <taxon>Verrucomicrobiota</taxon>
        <taxon>Verrucomicrobiia</taxon>
        <taxon>Verrucomicrobiales</taxon>
        <taxon>Verrucomicrobiaceae</taxon>
        <taxon>Luteolibacter</taxon>
    </lineage>
</organism>
<dbReference type="SUPFAM" id="SSF49265">
    <property type="entry name" value="Fibronectin type III"/>
    <property type="match status" value="2"/>
</dbReference>
<feature type="domain" description="Fibronectin type-III" evidence="2">
    <location>
        <begin position="831"/>
        <end position="924"/>
    </location>
</feature>
<keyword evidence="4" id="KW-1185">Reference proteome</keyword>
<evidence type="ECO:0000313" key="3">
    <source>
        <dbReference type="EMBL" id="QJE96891.1"/>
    </source>
</evidence>
<dbReference type="Gene3D" id="3.20.20.80">
    <property type="entry name" value="Glycosidases"/>
    <property type="match status" value="1"/>
</dbReference>
<dbReference type="InterPro" id="IPR008979">
    <property type="entry name" value="Galactose-bd-like_sf"/>
</dbReference>
<feature type="domain" description="Fibronectin type-III" evidence="2">
    <location>
        <begin position="1061"/>
        <end position="1151"/>
    </location>
</feature>
<protein>
    <recommendedName>
        <fullName evidence="2">Fibronectin type-III domain-containing protein</fullName>
    </recommendedName>
</protein>
<evidence type="ECO:0000256" key="1">
    <source>
        <dbReference type="SAM" id="MobiDB-lite"/>
    </source>
</evidence>
<evidence type="ECO:0000313" key="4">
    <source>
        <dbReference type="Proteomes" id="UP000501812"/>
    </source>
</evidence>
<dbReference type="CDD" id="cd00063">
    <property type="entry name" value="FN3"/>
    <property type="match status" value="2"/>
</dbReference>
<dbReference type="RefSeq" id="WP_169455291.1">
    <property type="nucleotide sequence ID" value="NZ_CP051774.1"/>
</dbReference>